<dbReference type="GO" id="GO:0006598">
    <property type="term" value="P:polyamine catabolic process"/>
    <property type="evidence" value="ECO:0007669"/>
    <property type="project" value="TreeGrafter"/>
</dbReference>
<evidence type="ECO:0000256" key="1">
    <source>
        <dbReference type="ARBA" id="ARBA00022598"/>
    </source>
</evidence>
<organism evidence="4 5">
    <name type="scientific">Neorickettsia findlayensis</name>
    <dbReference type="NCBI Taxonomy" id="2686014"/>
    <lineage>
        <taxon>Bacteria</taxon>
        <taxon>Pseudomonadati</taxon>
        <taxon>Pseudomonadota</taxon>
        <taxon>Alphaproteobacteria</taxon>
        <taxon>Rickettsiales</taxon>
        <taxon>Anaplasmataceae</taxon>
        <taxon>Neorickettsia</taxon>
    </lineage>
</organism>
<dbReference type="GO" id="GO:0006542">
    <property type="term" value="P:glutamine biosynthetic process"/>
    <property type="evidence" value="ECO:0007669"/>
    <property type="project" value="TreeGrafter"/>
</dbReference>
<dbReference type="Gene3D" id="3.30.590.10">
    <property type="entry name" value="Glutamine synthetase/guanido kinase, catalytic domain"/>
    <property type="match status" value="1"/>
</dbReference>
<evidence type="ECO:0000256" key="2">
    <source>
        <dbReference type="RuleBase" id="RU000384"/>
    </source>
</evidence>
<name>A0A6P1GBD4_9RICK</name>
<dbReference type="SUPFAM" id="SSF55931">
    <property type="entry name" value="Glutamine synthetase/guanido kinase"/>
    <property type="match status" value="1"/>
</dbReference>
<reference evidence="4 5" key="1">
    <citation type="journal article" date="2020" name="MBio">
        <title>Erratum for Teymournejad et al., 'Isolation and Molecular Analysis of a Novel Neorickettsia Species That Causes Potomac Horse Fever'.</title>
        <authorList>
            <person name="Teymournejad O."/>
            <person name="Lin M."/>
            <person name="Bekebrede H."/>
            <person name="Kamr A."/>
            <person name="Toribio R.E."/>
            <person name="Arroyo L.G."/>
            <person name="Baird J.D."/>
            <person name="Rikihisa Y."/>
        </authorList>
    </citation>
    <scope>NUCLEOTIDE SEQUENCE [LARGE SCALE GENOMIC DNA]</scope>
    <source>
        <strain evidence="4 5">Fin17</strain>
    </source>
</reference>
<dbReference type="Pfam" id="PF00120">
    <property type="entry name" value="Gln-synt_C"/>
    <property type="match status" value="1"/>
</dbReference>
<evidence type="ECO:0000313" key="4">
    <source>
        <dbReference type="EMBL" id="QHD65582.1"/>
    </source>
</evidence>
<dbReference type="Proteomes" id="UP000464912">
    <property type="component" value="Chromosome"/>
</dbReference>
<dbReference type="InterPro" id="IPR014746">
    <property type="entry name" value="Gln_synth/guanido_kin_cat_dom"/>
</dbReference>
<evidence type="ECO:0000259" key="3">
    <source>
        <dbReference type="SMART" id="SM01230"/>
    </source>
</evidence>
<dbReference type="InterPro" id="IPR008146">
    <property type="entry name" value="Gln_synth_cat_dom"/>
</dbReference>
<feature type="domain" description="GS catalytic" evidence="3">
    <location>
        <begin position="2"/>
        <end position="200"/>
    </location>
</feature>
<dbReference type="SMART" id="SM01230">
    <property type="entry name" value="Gln-synt_C"/>
    <property type="match status" value="1"/>
</dbReference>
<dbReference type="GO" id="GO:0004356">
    <property type="term" value="F:glutamine synthetase activity"/>
    <property type="evidence" value="ECO:0007669"/>
    <property type="project" value="InterPro"/>
</dbReference>
<gene>
    <name evidence="4" type="ORF">GP480_02830</name>
</gene>
<sequence length="272" mass="30895">MTLETLNDRFNFGITLGIELEFYSNEKIEFFKELISHHFCLIERIAEEKGNGQYEISTLPTNNISLLLSEVNNFKVLVREIADFSAKPRMDQPGSALHVHVSLHDKESQKNITRLEPKLRSFIVGGFCHLMRSSMLCFAPSIESYKRFQYYDKFTPRFINWGFEENKTNAVRVTYDTIEHRVAGADAVPSKVLGQVMRAIEYGICNEVVPRAPNFGESQYADAFHDRLPLSYSEAILYSGEHACFAGAMCVNSFGIQNHSGKVGVEKCLCCH</sequence>
<dbReference type="KEGG" id="nef:GP480_02830"/>
<comment type="similarity">
    <text evidence="2">Belongs to the glutamine synthetase family.</text>
</comment>
<dbReference type="AlphaFoldDB" id="A0A6P1GBD4"/>
<accession>A0A6P1GBD4</accession>
<keyword evidence="1" id="KW-0436">Ligase</keyword>
<evidence type="ECO:0000313" key="5">
    <source>
        <dbReference type="Proteomes" id="UP000464912"/>
    </source>
</evidence>
<protein>
    <submittedName>
        <fullName evidence="4">Glutamine synthetase</fullName>
    </submittedName>
</protein>
<proteinExistence type="inferred from homology"/>
<dbReference type="PANTHER" id="PTHR43785">
    <property type="entry name" value="GAMMA-GLUTAMYLPUTRESCINE SYNTHETASE"/>
    <property type="match status" value="1"/>
</dbReference>
<dbReference type="PANTHER" id="PTHR43785:SF12">
    <property type="entry name" value="TYPE-1 GLUTAMINE SYNTHETASE 2"/>
    <property type="match status" value="1"/>
</dbReference>
<dbReference type="EMBL" id="CP047224">
    <property type="protein sequence ID" value="QHD65582.1"/>
    <property type="molecule type" value="Genomic_DNA"/>
</dbReference>
<keyword evidence="5" id="KW-1185">Reference proteome</keyword>
<reference evidence="4 5" key="2">
    <citation type="journal article" date="2020" name="MBio">
        <title>Isolation and Molecular Analysis of a Novel Neorickettsia Species That Causes Potomac Horse Fever.</title>
        <authorList>
            <person name="Teymournejad O."/>
            <person name="Lin M."/>
            <person name="Bekebrede H."/>
            <person name="Kamr A."/>
            <person name="Toribio R.E."/>
            <person name="Arroyo L.G."/>
            <person name="Baird J.D."/>
            <person name="Rikihisa Y."/>
        </authorList>
    </citation>
    <scope>NUCLEOTIDE SEQUENCE [LARGE SCALE GENOMIC DNA]</scope>
    <source>
        <strain evidence="4 5">Fin17</strain>
    </source>
</reference>